<evidence type="ECO:0000313" key="2">
    <source>
        <dbReference type="EMBL" id="GAH32835.1"/>
    </source>
</evidence>
<keyword evidence="1" id="KW-0812">Transmembrane</keyword>
<reference evidence="2" key="1">
    <citation type="journal article" date="2014" name="Front. Microbiol.">
        <title>High frequency of phylogenetically diverse reductive dehalogenase-homologous genes in deep subseafloor sedimentary metagenomes.</title>
        <authorList>
            <person name="Kawai M."/>
            <person name="Futagami T."/>
            <person name="Toyoda A."/>
            <person name="Takaki Y."/>
            <person name="Nishi S."/>
            <person name="Hori S."/>
            <person name="Arai W."/>
            <person name="Tsubouchi T."/>
            <person name="Morono Y."/>
            <person name="Uchiyama I."/>
            <person name="Ito T."/>
            <person name="Fujiyama A."/>
            <person name="Inagaki F."/>
            <person name="Takami H."/>
        </authorList>
    </citation>
    <scope>NUCLEOTIDE SEQUENCE</scope>
    <source>
        <strain evidence="2">Expedition CK06-06</strain>
    </source>
</reference>
<feature type="transmembrane region" description="Helical" evidence="1">
    <location>
        <begin position="7"/>
        <end position="24"/>
    </location>
</feature>
<name>X1FJX8_9ZZZZ</name>
<dbReference type="EMBL" id="BARU01009102">
    <property type="protein sequence ID" value="GAH32835.1"/>
    <property type="molecule type" value="Genomic_DNA"/>
</dbReference>
<gene>
    <name evidence="2" type="ORF">S03H2_17620</name>
</gene>
<organism evidence="2">
    <name type="scientific">marine sediment metagenome</name>
    <dbReference type="NCBI Taxonomy" id="412755"/>
    <lineage>
        <taxon>unclassified sequences</taxon>
        <taxon>metagenomes</taxon>
        <taxon>ecological metagenomes</taxon>
    </lineage>
</organism>
<protein>
    <submittedName>
        <fullName evidence="2">Uncharacterized protein</fullName>
    </submittedName>
</protein>
<accession>X1FJX8</accession>
<keyword evidence="1" id="KW-1133">Transmembrane helix</keyword>
<keyword evidence="1" id="KW-0472">Membrane</keyword>
<evidence type="ECO:0000256" key="1">
    <source>
        <dbReference type="SAM" id="Phobius"/>
    </source>
</evidence>
<proteinExistence type="predicted"/>
<sequence length="55" mass="6325">MEIKMADIVAVIALVLFAVLFFYEKIPLEVLMLVVVAVLAYFGITVTLQRFRHRL</sequence>
<dbReference type="AlphaFoldDB" id="X1FJX8"/>
<feature type="transmembrane region" description="Helical" evidence="1">
    <location>
        <begin position="30"/>
        <end position="48"/>
    </location>
</feature>
<comment type="caution">
    <text evidence="2">The sequence shown here is derived from an EMBL/GenBank/DDBJ whole genome shotgun (WGS) entry which is preliminary data.</text>
</comment>